<dbReference type="Proteomes" id="UP000619479">
    <property type="component" value="Unassembled WGS sequence"/>
</dbReference>
<feature type="signal peptide" evidence="3">
    <location>
        <begin position="1"/>
        <end position="39"/>
    </location>
</feature>
<keyword evidence="2" id="KW-0472">Membrane</keyword>
<evidence type="ECO:0000256" key="2">
    <source>
        <dbReference type="SAM" id="Phobius"/>
    </source>
</evidence>
<feature type="compositionally biased region" description="Acidic residues" evidence="1">
    <location>
        <begin position="389"/>
        <end position="411"/>
    </location>
</feature>
<accession>A0A919M9Z9</accession>
<reference evidence="4" key="1">
    <citation type="submission" date="2021-01" db="EMBL/GenBank/DDBJ databases">
        <title>Whole genome shotgun sequence of Actinoplanes cyaneus NBRC 14990.</title>
        <authorList>
            <person name="Komaki H."/>
            <person name="Tamura T."/>
        </authorList>
    </citation>
    <scope>NUCLEOTIDE SEQUENCE</scope>
    <source>
        <strain evidence="4">NBRC 14990</strain>
    </source>
</reference>
<dbReference type="RefSeq" id="WP_203738992.1">
    <property type="nucleotide sequence ID" value="NZ_BAAAUC010000011.1"/>
</dbReference>
<keyword evidence="2" id="KW-0812">Transmembrane</keyword>
<evidence type="ECO:0008006" key="6">
    <source>
        <dbReference type="Google" id="ProtNLM"/>
    </source>
</evidence>
<name>A0A919M9Z9_9ACTN</name>
<keyword evidence="3" id="KW-0732">Signal</keyword>
<evidence type="ECO:0000256" key="3">
    <source>
        <dbReference type="SAM" id="SignalP"/>
    </source>
</evidence>
<comment type="caution">
    <text evidence="4">The sequence shown here is derived from an EMBL/GenBank/DDBJ whole genome shotgun (WGS) entry which is preliminary data.</text>
</comment>
<keyword evidence="2" id="KW-1133">Transmembrane helix</keyword>
<proteinExistence type="predicted"/>
<protein>
    <recommendedName>
        <fullName evidence="6">Gram-positive cocci surface proteins LPxTG domain-containing protein</fullName>
    </recommendedName>
</protein>
<feature type="chain" id="PRO_5036782210" description="Gram-positive cocci surface proteins LPxTG domain-containing protein" evidence="3">
    <location>
        <begin position="40"/>
        <end position="489"/>
    </location>
</feature>
<organism evidence="4 5">
    <name type="scientific">Actinoplanes cyaneus</name>
    <dbReference type="NCBI Taxonomy" id="52696"/>
    <lineage>
        <taxon>Bacteria</taxon>
        <taxon>Bacillati</taxon>
        <taxon>Actinomycetota</taxon>
        <taxon>Actinomycetes</taxon>
        <taxon>Micromonosporales</taxon>
        <taxon>Micromonosporaceae</taxon>
        <taxon>Actinoplanes</taxon>
    </lineage>
</organism>
<feature type="transmembrane region" description="Helical" evidence="2">
    <location>
        <begin position="456"/>
        <end position="476"/>
    </location>
</feature>
<evidence type="ECO:0000256" key="1">
    <source>
        <dbReference type="SAM" id="MobiDB-lite"/>
    </source>
</evidence>
<evidence type="ECO:0000313" key="5">
    <source>
        <dbReference type="Proteomes" id="UP000619479"/>
    </source>
</evidence>
<feature type="region of interest" description="Disordered" evidence="1">
    <location>
        <begin position="379"/>
        <end position="441"/>
    </location>
</feature>
<dbReference type="EMBL" id="BOMH01000010">
    <property type="protein sequence ID" value="GID63546.1"/>
    <property type="molecule type" value="Genomic_DNA"/>
</dbReference>
<feature type="compositionally biased region" description="Low complexity" evidence="1">
    <location>
        <begin position="412"/>
        <end position="441"/>
    </location>
</feature>
<dbReference type="AlphaFoldDB" id="A0A919M9Z9"/>
<evidence type="ECO:0000313" key="4">
    <source>
        <dbReference type="EMBL" id="GID63546.1"/>
    </source>
</evidence>
<gene>
    <name evidence="4" type="ORF">Acy02nite_14270</name>
</gene>
<keyword evidence="5" id="KW-1185">Reference proteome</keyword>
<sequence>MSFARRQVPQPRRPHGAAPAAAAALAVVALAVPATPASATGTACTIGRFSATSQADLAKITVLDPSPLAPGLPALADVRLAPARGDVLASDRAGRSVATAGYADAKLLGMKLPGLPPPHAVANHAAPGGPPGPVSVALTALNAGGLATARLGKATAEATWTDKYHCGRTGPLTRAATMIEGLSVLGGAGTAPAMQAVSDLTHATSRTSLLEVGPTGSTQSATDVVGLGGGRIGVRAGAGVSLGDLTLFGGTPQEITAKVVNQPTLEVVAAGDRRHSSVTYRPAVLSVTAAGKPVTGLDSSHSSVSLSLLGKLAADRPASLLSVRLSLGESHQKITDAGVRAQAAALRVEVKLGSAHLLDVALGHLSAVVTAPCRIGATVPRDQAPAGDEPTDDAPSDDAPSDDAPGSDEPVDQPLPAHHSSSPATPASSGPPVAAAGNPATGAPGSGDLALTGANAAAVGFTGIGLVAGGLAALLLSRRRRTGAHAAGR</sequence>